<dbReference type="EMBL" id="JALBUT010000009">
    <property type="protein sequence ID" value="MDX8416156.1"/>
    <property type="molecule type" value="Genomic_DNA"/>
</dbReference>
<evidence type="ECO:0000313" key="2">
    <source>
        <dbReference type="Proteomes" id="UP001275932"/>
    </source>
</evidence>
<comment type="caution">
    <text evidence="1">The sequence shown here is derived from an EMBL/GenBank/DDBJ whole genome shotgun (WGS) entry which is preliminary data.</text>
</comment>
<accession>A0ABU4WJE9</accession>
<reference evidence="1 2" key="1">
    <citation type="submission" date="2022-03" db="EMBL/GenBank/DDBJ databases">
        <title>Novel taxa within the pig intestine.</title>
        <authorList>
            <person name="Wylensek D."/>
            <person name="Bishof K."/>
            <person name="Afrizal A."/>
            <person name="Clavel T."/>
        </authorList>
    </citation>
    <scope>NUCLEOTIDE SEQUENCE [LARGE SCALE GENOMIC DNA]</scope>
    <source>
        <strain evidence="1 2">CLA-KB-P66</strain>
    </source>
</reference>
<evidence type="ECO:0000313" key="1">
    <source>
        <dbReference type="EMBL" id="MDX8416156.1"/>
    </source>
</evidence>
<protein>
    <submittedName>
        <fullName evidence="1">PEP-CTERM sorting domain-containing protein</fullName>
    </submittedName>
</protein>
<sequence length="346" mass="37056">MKKTILMATLAGILGYMSSAWGLGINVGSIPKEYTSYGAPDTTESLTISTKWWNAEWTPVEVSFHSGEGVSEKYYGDGSGQFYFTNFSLNQTNDVLSTLNCKDATLTLSSYAKIQGYLNATNTNITATYLRIASGGVLNMDGGKLNLTSDRKDLGAIGSSNDKTYQIYGKMVLKNVEFSSAGRITANSASGSSGLESGELVFFGSTSFKGTELIINEKSKLSVLDTASIDVNTLLAADLTVSKDSKITVDSYDKLGIANLNIILDPLETINFSDIFLSETVGETVVFSANKPNISVLDSSGNVYESVNFVYDESGNLTGISVPEPSTYAAIFGALALAFAAYRRRK</sequence>
<dbReference type="NCBIfam" id="TIGR02595">
    <property type="entry name" value="PEP_CTERM"/>
    <property type="match status" value="1"/>
</dbReference>
<dbReference type="InterPro" id="IPR013424">
    <property type="entry name" value="Ice-binding_C"/>
</dbReference>
<proteinExistence type="predicted"/>
<dbReference type="RefSeq" id="WP_370397609.1">
    <property type="nucleotide sequence ID" value="NZ_JALBUT010000009.1"/>
</dbReference>
<dbReference type="Proteomes" id="UP001275932">
    <property type="component" value="Unassembled WGS sequence"/>
</dbReference>
<name>A0ABU4WJE9_9BACT</name>
<gene>
    <name evidence="1" type="ORF">MOX91_08220</name>
</gene>
<organism evidence="1 2">
    <name type="scientific">Intestinicryptomonas porci</name>
    <dbReference type="NCBI Taxonomy" id="2926320"/>
    <lineage>
        <taxon>Bacteria</taxon>
        <taxon>Pseudomonadati</taxon>
        <taxon>Verrucomicrobiota</taxon>
        <taxon>Opitutia</taxon>
        <taxon>Opitutales</taxon>
        <taxon>Intestinicryptomonaceae</taxon>
        <taxon>Intestinicryptomonas</taxon>
    </lineage>
</organism>
<keyword evidence="2" id="KW-1185">Reference proteome</keyword>